<dbReference type="OrthoDB" id="10345770at2759"/>
<proteinExistence type="predicted"/>
<reference evidence="1 2" key="1">
    <citation type="submission" date="2019-07" db="EMBL/GenBank/DDBJ databases">
        <title>Annotation for the trematode Paragonimus westermani.</title>
        <authorList>
            <person name="Choi Y.-J."/>
        </authorList>
    </citation>
    <scope>NUCLEOTIDE SEQUENCE [LARGE SCALE GENOMIC DNA]</scope>
    <source>
        <strain evidence="1">180907_Pwestermani</strain>
    </source>
</reference>
<sequence>MEMLGEAKHPYTVRTNNGLNPYGSIPNERLNELQILNTVEEDEKEYTKPLRTSTYGCFLNKQINLPTSPNSLEHQPAFVLTPAAERSPNEKKLYSSPSQKLRKELLIIFENPLATNKPSEGNLPTVAENDRSSSRLQQALLTPTFSEFSSDNYSLNIPDPSVTKQHAVFEIRSDKSSEKVPKNDLPNFTRKMTDHPYVKQTTSCSQTFSCKSSSGFLEQINPSLAEPSGTGATFSTQRPQNALTGAKQYSRRTVVEHSPLEASIEQINSECSQRETSVKPTPNPAWDKATIHTCLCVVNVATVTFTPVAYNIFYLMKQPKTLVSKTNTQQISQKQIGNWAYWSSSVSSDISFRNAAGSQRVQVDQQQANLKNSFKPNNSIDRALQTENFHVPVAPADGAQTNQLLPNQLKITTRLGKQNIDGQLDDSVHRIGLYMLNKTTPIISVSAHLGNVKPVNLPVAVDFSYTTPCHNVEFTVDHNTVSHLLLCRLKGYDPDETQSKRTHTPNIEALKEKSKLIAPRSLSRLQTENFEQLITLPNLCRGPNLILNEMTNKPDRSPNSSVGSKIELRHQSDNDNRTQIIDEAQQNASLSRQVVHQYYEETFLLNETNEVDLDVLDRLTRLWIGGTREMGQRSDTQHIPT</sequence>
<gene>
    <name evidence="1" type="ORF">P879_08022</name>
</gene>
<name>A0A8T0DDD0_9TREM</name>
<comment type="caution">
    <text evidence="1">The sequence shown here is derived from an EMBL/GenBank/DDBJ whole genome shotgun (WGS) entry which is preliminary data.</text>
</comment>
<accession>A0A8T0DDD0</accession>
<keyword evidence="2" id="KW-1185">Reference proteome</keyword>
<protein>
    <submittedName>
        <fullName evidence="1">Uncharacterized protein</fullName>
    </submittedName>
</protein>
<evidence type="ECO:0000313" key="1">
    <source>
        <dbReference type="EMBL" id="KAF8565326.1"/>
    </source>
</evidence>
<dbReference type="EMBL" id="JTDF01006968">
    <property type="protein sequence ID" value="KAF8565326.1"/>
    <property type="molecule type" value="Genomic_DNA"/>
</dbReference>
<evidence type="ECO:0000313" key="2">
    <source>
        <dbReference type="Proteomes" id="UP000699462"/>
    </source>
</evidence>
<dbReference type="Proteomes" id="UP000699462">
    <property type="component" value="Unassembled WGS sequence"/>
</dbReference>
<organism evidence="1 2">
    <name type="scientific">Paragonimus westermani</name>
    <dbReference type="NCBI Taxonomy" id="34504"/>
    <lineage>
        <taxon>Eukaryota</taxon>
        <taxon>Metazoa</taxon>
        <taxon>Spiralia</taxon>
        <taxon>Lophotrochozoa</taxon>
        <taxon>Platyhelminthes</taxon>
        <taxon>Trematoda</taxon>
        <taxon>Digenea</taxon>
        <taxon>Plagiorchiida</taxon>
        <taxon>Troglotremata</taxon>
        <taxon>Troglotrematidae</taxon>
        <taxon>Paragonimus</taxon>
    </lineage>
</organism>
<dbReference type="AlphaFoldDB" id="A0A8T0DDD0"/>